<feature type="non-terminal residue" evidence="1">
    <location>
        <position position="134"/>
    </location>
</feature>
<dbReference type="InterPro" id="IPR032675">
    <property type="entry name" value="LRR_dom_sf"/>
</dbReference>
<dbReference type="InterPro" id="IPR053040">
    <property type="entry name" value="LRR-containing_protein_71"/>
</dbReference>
<dbReference type="SUPFAM" id="SSF52047">
    <property type="entry name" value="RNI-like"/>
    <property type="match status" value="1"/>
</dbReference>
<dbReference type="SMART" id="SM00368">
    <property type="entry name" value="LRR_RI"/>
    <property type="match status" value="3"/>
</dbReference>
<dbReference type="Pfam" id="PF13516">
    <property type="entry name" value="LRR_6"/>
    <property type="match status" value="2"/>
</dbReference>
<evidence type="ECO:0000313" key="2">
    <source>
        <dbReference type="Proteomes" id="UP000663836"/>
    </source>
</evidence>
<organism evidence="1 2">
    <name type="scientific">Rotaria sordida</name>
    <dbReference type="NCBI Taxonomy" id="392033"/>
    <lineage>
        <taxon>Eukaryota</taxon>
        <taxon>Metazoa</taxon>
        <taxon>Spiralia</taxon>
        <taxon>Gnathifera</taxon>
        <taxon>Rotifera</taxon>
        <taxon>Eurotatoria</taxon>
        <taxon>Bdelloidea</taxon>
        <taxon>Philodinida</taxon>
        <taxon>Philodinidae</taxon>
        <taxon>Rotaria</taxon>
    </lineage>
</organism>
<dbReference type="Proteomes" id="UP000663836">
    <property type="component" value="Unassembled WGS sequence"/>
</dbReference>
<dbReference type="PANTHER" id="PTHR46984:SF1">
    <property type="entry name" value="LEUCINE-RICH REPEAT-CONTAINING PROTEIN 71"/>
    <property type="match status" value="1"/>
</dbReference>
<protein>
    <submittedName>
        <fullName evidence="1">Uncharacterized protein</fullName>
    </submittedName>
</protein>
<name>A0A820C3S9_9BILA</name>
<dbReference type="PANTHER" id="PTHR46984">
    <property type="entry name" value="LEUCINE-RICH REPEAT-CONTAINING PROTEIN 71"/>
    <property type="match status" value="1"/>
</dbReference>
<evidence type="ECO:0000313" key="1">
    <source>
        <dbReference type="EMBL" id="CAF4210182.1"/>
    </source>
</evidence>
<gene>
    <name evidence="1" type="ORF">JBS370_LOCUS36956</name>
</gene>
<proteinExistence type="predicted"/>
<dbReference type="AlphaFoldDB" id="A0A820C3S9"/>
<comment type="caution">
    <text evidence="1">The sequence shown here is derived from an EMBL/GenBank/DDBJ whole genome shotgun (WGS) entry which is preliminary data.</text>
</comment>
<reference evidence="1" key="1">
    <citation type="submission" date="2021-02" db="EMBL/GenBank/DDBJ databases">
        <authorList>
            <person name="Nowell W R."/>
        </authorList>
    </citation>
    <scope>NUCLEOTIDE SEQUENCE</scope>
</reference>
<dbReference type="Gene3D" id="3.80.10.10">
    <property type="entry name" value="Ribonuclease Inhibitor"/>
    <property type="match status" value="1"/>
</dbReference>
<dbReference type="InterPro" id="IPR001611">
    <property type="entry name" value="Leu-rich_rpt"/>
</dbReference>
<sequence length="134" mass="15158">MNIVVEGAIINKHCPSLWLYDNILTSQGAQILADSIGNTNILQELFLDGNQISDIGVHYLALILNRSTLTSLSLSENGITDQGAEYLAETLKTNRTLRRLWLYHNRIGDRGMQMFADTLTRHNTTLEWLDLRSN</sequence>
<dbReference type="EMBL" id="CAJOBD010015659">
    <property type="protein sequence ID" value="CAF4210182.1"/>
    <property type="molecule type" value="Genomic_DNA"/>
</dbReference>
<accession>A0A820C3S9</accession>